<dbReference type="EMBL" id="CM000781">
    <property type="protein sequence ID" value="AQK61408.1"/>
    <property type="molecule type" value="Genomic_DNA"/>
</dbReference>
<protein>
    <submittedName>
        <fullName evidence="1">Uncharacterized protein</fullName>
    </submittedName>
</protein>
<dbReference type="AlphaFoldDB" id="A0A1D6GCL1"/>
<name>A0A1D6GCL1_MAIZE</name>
<reference evidence="1" key="1">
    <citation type="submission" date="2015-12" db="EMBL/GenBank/DDBJ databases">
        <title>Update maize B73 reference genome by single molecule sequencing technologies.</title>
        <authorList>
            <consortium name="Maize Genome Sequencing Project"/>
            <person name="Ware D."/>
        </authorList>
    </citation>
    <scope>NUCLEOTIDE SEQUENCE</scope>
    <source>
        <tissue evidence="1">Seedling</tissue>
    </source>
</reference>
<accession>A0A1D6GCL1</accession>
<proteinExistence type="predicted"/>
<gene>
    <name evidence="1" type="ORF">ZEAMMB73_Zm00001d012799</name>
</gene>
<organism evidence="1">
    <name type="scientific">Zea mays</name>
    <name type="common">Maize</name>
    <dbReference type="NCBI Taxonomy" id="4577"/>
    <lineage>
        <taxon>Eukaryota</taxon>
        <taxon>Viridiplantae</taxon>
        <taxon>Streptophyta</taxon>
        <taxon>Embryophyta</taxon>
        <taxon>Tracheophyta</taxon>
        <taxon>Spermatophyta</taxon>
        <taxon>Magnoliopsida</taxon>
        <taxon>Liliopsida</taxon>
        <taxon>Poales</taxon>
        <taxon>Poaceae</taxon>
        <taxon>PACMAD clade</taxon>
        <taxon>Panicoideae</taxon>
        <taxon>Andropogonodae</taxon>
        <taxon>Andropogoneae</taxon>
        <taxon>Tripsacinae</taxon>
        <taxon>Zea</taxon>
    </lineage>
</organism>
<sequence length="86" mass="9664">MAATTTGLHQHHKQHKSEAPPPACPRSEGSSYHHRRPVAVDELIKAPCIMHACLSYLPFLCFYNACMQILINHHQSACTNEPYVLL</sequence>
<evidence type="ECO:0000313" key="1">
    <source>
        <dbReference type="EMBL" id="AQK61408.1"/>
    </source>
</evidence>